<organism evidence="2 3">
    <name type="scientific">Gryllus longicercus</name>
    <dbReference type="NCBI Taxonomy" id="2509291"/>
    <lineage>
        <taxon>Eukaryota</taxon>
        <taxon>Metazoa</taxon>
        <taxon>Ecdysozoa</taxon>
        <taxon>Arthropoda</taxon>
        <taxon>Hexapoda</taxon>
        <taxon>Insecta</taxon>
        <taxon>Pterygota</taxon>
        <taxon>Neoptera</taxon>
        <taxon>Polyneoptera</taxon>
        <taxon>Orthoptera</taxon>
        <taxon>Ensifera</taxon>
        <taxon>Gryllidea</taxon>
        <taxon>Grylloidea</taxon>
        <taxon>Gryllidae</taxon>
        <taxon>Gryllinae</taxon>
        <taxon>Gryllus</taxon>
    </lineage>
</organism>
<reference evidence="2 3" key="1">
    <citation type="submission" date="2024-03" db="EMBL/GenBank/DDBJ databases">
        <title>The genome assembly and annotation of the cricket Gryllus longicercus Weissman &amp; Gray.</title>
        <authorList>
            <person name="Szrajer S."/>
            <person name="Gray D."/>
            <person name="Ylla G."/>
        </authorList>
    </citation>
    <scope>NUCLEOTIDE SEQUENCE [LARGE SCALE GENOMIC DNA]</scope>
    <source>
        <strain evidence="2">DAG 2021-001</strain>
        <tissue evidence="2">Whole body minus gut</tissue>
    </source>
</reference>
<feature type="region of interest" description="Disordered" evidence="1">
    <location>
        <begin position="72"/>
        <end position="162"/>
    </location>
</feature>
<feature type="compositionally biased region" description="Basic and acidic residues" evidence="1">
    <location>
        <begin position="150"/>
        <end position="162"/>
    </location>
</feature>
<feature type="compositionally biased region" description="Basic residues" evidence="1">
    <location>
        <begin position="137"/>
        <end position="149"/>
    </location>
</feature>
<keyword evidence="3" id="KW-1185">Reference proteome</keyword>
<evidence type="ECO:0000313" key="2">
    <source>
        <dbReference type="EMBL" id="KAK7874297.1"/>
    </source>
</evidence>
<feature type="compositionally biased region" description="Basic residues" evidence="1">
    <location>
        <begin position="29"/>
        <end position="39"/>
    </location>
</feature>
<dbReference type="EMBL" id="JAZDUA010000003">
    <property type="protein sequence ID" value="KAK7874297.1"/>
    <property type="molecule type" value="Genomic_DNA"/>
</dbReference>
<name>A0AAN9W9G8_9ORTH</name>
<sequence>MAKAQDAASVPARSALSLRSAFKWESPKSRSHRRHRHVRFASNEKSYRKSSSQECLESALWPVALPHSYGSNAARSAKHQDVERDTHTPESETQERAKTKSKSEASANIEVKTSKAEISMEKIEERSDKKEKEERKRRLKMRMRSRYKRRINDEESSNEKMEAKPRVAVKLYDGRDSWPLEISKWHLSDHGQLLLSCLLPTQTKRPEAERPREVDFLSRISMEVMRWTPAYFER</sequence>
<dbReference type="Proteomes" id="UP001378592">
    <property type="component" value="Unassembled WGS sequence"/>
</dbReference>
<comment type="caution">
    <text evidence="2">The sequence shown here is derived from an EMBL/GenBank/DDBJ whole genome shotgun (WGS) entry which is preliminary data.</text>
</comment>
<evidence type="ECO:0000256" key="1">
    <source>
        <dbReference type="SAM" id="MobiDB-lite"/>
    </source>
</evidence>
<accession>A0AAN9W9G8</accession>
<proteinExistence type="predicted"/>
<evidence type="ECO:0000313" key="3">
    <source>
        <dbReference type="Proteomes" id="UP001378592"/>
    </source>
</evidence>
<protein>
    <submittedName>
        <fullName evidence="2">Uncharacterized protein</fullName>
    </submittedName>
</protein>
<dbReference type="AlphaFoldDB" id="A0AAN9W9G8"/>
<feature type="compositionally biased region" description="Basic and acidic residues" evidence="1">
    <location>
        <begin position="112"/>
        <end position="136"/>
    </location>
</feature>
<feature type="region of interest" description="Disordered" evidence="1">
    <location>
        <begin position="19"/>
        <end position="52"/>
    </location>
</feature>
<feature type="compositionally biased region" description="Basic and acidic residues" evidence="1">
    <location>
        <begin position="78"/>
        <end position="103"/>
    </location>
</feature>
<gene>
    <name evidence="2" type="ORF">R5R35_007777</name>
</gene>